<dbReference type="InterPro" id="IPR029063">
    <property type="entry name" value="SAM-dependent_MTases_sf"/>
</dbReference>
<evidence type="ECO:0000259" key="5">
    <source>
        <dbReference type="Pfam" id="PF00891"/>
    </source>
</evidence>
<dbReference type="Gene3D" id="3.40.50.150">
    <property type="entry name" value="Vaccinia Virus protein VP39"/>
    <property type="match status" value="1"/>
</dbReference>
<evidence type="ECO:0000259" key="6">
    <source>
        <dbReference type="Pfam" id="PF08100"/>
    </source>
</evidence>
<keyword evidence="1 7" id="KW-0489">Methyltransferase</keyword>
<name>A0A6V8K7Q1_9ACTN</name>
<keyword evidence="3" id="KW-0949">S-adenosyl-L-methionine</keyword>
<evidence type="ECO:0000256" key="1">
    <source>
        <dbReference type="ARBA" id="ARBA00022603"/>
    </source>
</evidence>
<reference evidence="7 8" key="1">
    <citation type="submission" date="2020-03" db="EMBL/GenBank/DDBJ databases">
        <title>Whole genome shotgun sequence of Phytohabitans houttuyneae NBRC 108639.</title>
        <authorList>
            <person name="Komaki H."/>
            <person name="Tamura T."/>
        </authorList>
    </citation>
    <scope>NUCLEOTIDE SEQUENCE [LARGE SCALE GENOMIC DNA]</scope>
    <source>
        <strain evidence="7 8">NBRC 108639</strain>
    </source>
</reference>
<proteinExistence type="predicted"/>
<evidence type="ECO:0000256" key="3">
    <source>
        <dbReference type="ARBA" id="ARBA00022691"/>
    </source>
</evidence>
<dbReference type="GO" id="GO:0046983">
    <property type="term" value="F:protein dimerization activity"/>
    <property type="evidence" value="ECO:0007669"/>
    <property type="project" value="InterPro"/>
</dbReference>
<organism evidence="7 8">
    <name type="scientific">Phytohabitans houttuyneae</name>
    <dbReference type="NCBI Taxonomy" id="1076126"/>
    <lineage>
        <taxon>Bacteria</taxon>
        <taxon>Bacillati</taxon>
        <taxon>Actinomycetota</taxon>
        <taxon>Actinomycetes</taxon>
        <taxon>Micromonosporales</taxon>
        <taxon>Micromonosporaceae</taxon>
    </lineage>
</organism>
<sequence>MPVPDERQAGAALWSMAQLALPMAVRVAATLRIADHLAAGHRTAAELAPLTRCDPDALERLMRYLAARGVLVAEGDGGYGLTALGEALRDDHPAAVRGWLDIEGAGRGELAFVHLLHSVRTGEPAFPLLFGRSFWDDVNDDEERSGSFHDLLGGQVPERARALVSTGYDWGALGHVVDVGGGNGAALAELLTAYPSLRGTVFDRPDTAETARKALAAAGVADRADVVTGDFFESVPAGAGGYLVFRVLHNWPDHMALRILRACAAAAGATGSVFVAENVGPDGASPMRGMDLRMLTLTAGKSRGVAEIGELAARVGLAVRAVHPARQLSVVQLSAAR</sequence>
<dbReference type="InterPro" id="IPR012967">
    <property type="entry name" value="COMT_dimerisation"/>
</dbReference>
<dbReference type="Proteomes" id="UP000482800">
    <property type="component" value="Unassembled WGS sequence"/>
</dbReference>
<feature type="domain" description="O-methyltransferase dimerisation" evidence="6">
    <location>
        <begin position="19"/>
        <end position="88"/>
    </location>
</feature>
<dbReference type="Gene3D" id="1.10.287.1350">
    <property type="match status" value="1"/>
</dbReference>
<dbReference type="InterPro" id="IPR016461">
    <property type="entry name" value="COMT-like"/>
</dbReference>
<dbReference type="InterPro" id="IPR036388">
    <property type="entry name" value="WH-like_DNA-bd_sf"/>
</dbReference>
<keyword evidence="2 7" id="KW-0808">Transferase</keyword>
<dbReference type="CDD" id="cd02440">
    <property type="entry name" value="AdoMet_MTases"/>
    <property type="match status" value="1"/>
</dbReference>
<dbReference type="InterPro" id="IPR001077">
    <property type="entry name" value="COMT_C"/>
</dbReference>
<protein>
    <submittedName>
        <fullName evidence="7">Methyltransferase</fullName>
    </submittedName>
</protein>
<evidence type="ECO:0000313" key="8">
    <source>
        <dbReference type="Proteomes" id="UP000482800"/>
    </source>
</evidence>
<dbReference type="PANTHER" id="PTHR43712">
    <property type="entry name" value="PUTATIVE (AFU_ORTHOLOGUE AFUA_4G14580)-RELATED"/>
    <property type="match status" value="1"/>
</dbReference>
<dbReference type="EMBL" id="BLPF01000001">
    <property type="protein sequence ID" value="GFJ76825.1"/>
    <property type="molecule type" value="Genomic_DNA"/>
</dbReference>
<gene>
    <name evidence="7" type="ORF">Phou_010050</name>
</gene>
<dbReference type="PROSITE" id="PS51683">
    <property type="entry name" value="SAM_OMT_II"/>
    <property type="match status" value="1"/>
</dbReference>
<dbReference type="AlphaFoldDB" id="A0A6V8K7Q1"/>
<reference evidence="7 8" key="2">
    <citation type="submission" date="2020-03" db="EMBL/GenBank/DDBJ databases">
        <authorList>
            <person name="Ichikawa N."/>
            <person name="Kimura A."/>
            <person name="Kitahashi Y."/>
            <person name="Uohara A."/>
        </authorList>
    </citation>
    <scope>NUCLEOTIDE SEQUENCE [LARGE SCALE GENOMIC DNA]</scope>
    <source>
        <strain evidence="7 8">NBRC 108639</strain>
    </source>
</reference>
<dbReference type="Gene3D" id="1.10.10.10">
    <property type="entry name" value="Winged helix-like DNA-binding domain superfamily/Winged helix DNA-binding domain"/>
    <property type="match status" value="1"/>
</dbReference>
<evidence type="ECO:0000256" key="2">
    <source>
        <dbReference type="ARBA" id="ARBA00022679"/>
    </source>
</evidence>
<dbReference type="InterPro" id="IPR036390">
    <property type="entry name" value="WH_DNA-bd_sf"/>
</dbReference>
<feature type="active site" description="Proton acceptor" evidence="4">
    <location>
        <position position="249"/>
    </location>
</feature>
<evidence type="ECO:0000313" key="7">
    <source>
        <dbReference type="EMBL" id="GFJ76825.1"/>
    </source>
</evidence>
<dbReference type="GO" id="GO:0008171">
    <property type="term" value="F:O-methyltransferase activity"/>
    <property type="evidence" value="ECO:0007669"/>
    <property type="project" value="InterPro"/>
</dbReference>
<dbReference type="PIRSF" id="PIRSF005739">
    <property type="entry name" value="O-mtase"/>
    <property type="match status" value="1"/>
</dbReference>
<accession>A0A6V8K7Q1</accession>
<dbReference type="SUPFAM" id="SSF53335">
    <property type="entry name" value="S-adenosyl-L-methionine-dependent methyltransferases"/>
    <property type="match status" value="1"/>
</dbReference>
<comment type="caution">
    <text evidence="7">The sequence shown here is derived from an EMBL/GenBank/DDBJ whole genome shotgun (WGS) entry which is preliminary data.</text>
</comment>
<evidence type="ECO:0000256" key="4">
    <source>
        <dbReference type="PIRSR" id="PIRSR005739-1"/>
    </source>
</evidence>
<keyword evidence="8" id="KW-1185">Reference proteome</keyword>
<dbReference type="Pfam" id="PF08100">
    <property type="entry name" value="Dimerisation"/>
    <property type="match status" value="1"/>
</dbReference>
<dbReference type="Pfam" id="PF00891">
    <property type="entry name" value="Methyltransf_2"/>
    <property type="match status" value="1"/>
</dbReference>
<feature type="domain" description="O-methyltransferase C-terminal" evidence="5">
    <location>
        <begin position="112"/>
        <end position="316"/>
    </location>
</feature>
<dbReference type="SUPFAM" id="SSF46785">
    <property type="entry name" value="Winged helix' DNA-binding domain"/>
    <property type="match status" value="1"/>
</dbReference>
<dbReference type="GO" id="GO:0032259">
    <property type="term" value="P:methylation"/>
    <property type="evidence" value="ECO:0007669"/>
    <property type="project" value="UniProtKB-KW"/>
</dbReference>
<dbReference type="PANTHER" id="PTHR43712:SF2">
    <property type="entry name" value="O-METHYLTRANSFERASE CICE"/>
    <property type="match status" value="1"/>
</dbReference>
<dbReference type="RefSeq" id="WP_218578748.1">
    <property type="nucleotide sequence ID" value="NZ_BAABGO010000005.1"/>
</dbReference>